<dbReference type="Pfam" id="PF24883">
    <property type="entry name" value="NPHP3_N"/>
    <property type="match status" value="1"/>
</dbReference>
<dbReference type="SMART" id="SM00248">
    <property type="entry name" value="ANK"/>
    <property type="match status" value="13"/>
</dbReference>
<feature type="repeat" description="ANK" evidence="3">
    <location>
        <begin position="1364"/>
        <end position="1396"/>
    </location>
</feature>
<sequence length="1397" mass="151904">MSDRPSTWSKLRSWRHRGEKSKAKAKKPDDSLAIHGSRAGRPSVHNRVSTAPTGNTSTASPSPTQQAPEPSSNQAHGQSNQLKPYADNYDLWDEALDSLEEDDRSAVKMMLKDWDQGSPKRKDLVAEIQATMDGALKSKHHDRTTSIGKLLSVLNKFLSAGDVAVSFDPTHAALPWAAVRCVIVIFTAHNELKGVILTGMAEVTSLLVRCDMYQLLYMAPDPALRPPDDVLAKLRTCIVQTYAGLQSFFAFVERQQTNFKIDSVFKLEDARAHIDKLSGSQKQLLQVADDCEKSCDLSSRSDLKELLGLSSEIPIIRQQVDMVLERIDARDELKILKWISPIPYGIHHLVRVESRTPDTCEWLIQTKDFCEWMDYGSSAILRLQGSMGAGKTYLTSKVIDHVRGLLKSSSDHAGFAFFYCNRNEENRREPLCILQSYVRQLSTPVGSTERIRKSLKIVSNQTRLQASHLGLEACKTQLMESVNEYSQTVIILDALDECDDYSRWQLTDVIKGLVSKSNQSVKVFISSRPENDINTQFSGKNIIIQAINNQSDIEKFVNAEIDKPRKWGPISADLRSIIVQVLCQNSQGMFQWAYLQIKQVLELSTTADIKTRLGKLPKDLEAAYEEIYSEIVNEPRRKALVDRACKWVMGSCTPLTSDELLSAVHIDADGSSIKSEERFNESELLDRCNNLLVIDPQTHLWRLSHLSVREYFERNHWGLQELHAHAAKVCLKLLIEIYKIPSGMEGSDRMSNIESPNEPSLIHPMKEYVRHHWVRHVKAYENHITEEGQEADPWLANLLKKFLGSPGKSSFQYRVWYRSLPPPVRSYTPRSSFLRWVHKIEISPEVVTICAMSRFSFYALLEDWWNNAEDTFSQINDQGATTLQLAAKGGSKHICEILIKQAKAIHPILPLDFYGKALSAAISQGNANIVTTLIDNGADVNFQLRGRANTSALAAAANKGWSALGVAASEGKIKMAKILIKNGADVNLVLQGGSYGSILAIAAAARTGEKGTEMVQFLIKNGADVNLPLAVGHYGSALAAAVASSAGRAETINILIESGADVNLPLAAGQYGSALAAAAYEERVKSVKTLIENGADVNLLLSGGGYGSALAAAAAATSLKGGAKTVNVLIENGADVNLPLVAGKYGSALAAAVCSGYTEIVRVLLENGADVNLPLVAGKYGSALAAAACSGYTKIVRVLLENGADVNQLLPCGRYGSALVAAIGGDSAEIIRVFKDSGEVVRILIENGADVNLPLLVGQYGSALAAAAYRGQVETVKSLIGHGADVNLLLPGGRYGSALAAAAAAISEREIETDESLSESDADMNSLFADSLTSIDAASAGLREVEIIQILIDNGADVNLPLLSGRYGSALAAAAGHEDVVKILLDNGAIPDLVSSI</sequence>
<reference evidence="6" key="2">
    <citation type="journal article" date="2023" name="IMA Fungus">
        <title>Comparative genomic study of the Penicillium genus elucidates a diverse pangenome and 15 lateral gene transfer events.</title>
        <authorList>
            <person name="Petersen C."/>
            <person name="Sorensen T."/>
            <person name="Nielsen M.R."/>
            <person name="Sondergaard T.E."/>
            <person name="Sorensen J.L."/>
            <person name="Fitzpatrick D.A."/>
            <person name="Frisvad J.C."/>
            <person name="Nielsen K.L."/>
        </authorList>
    </citation>
    <scope>NUCLEOTIDE SEQUENCE</scope>
    <source>
        <strain evidence="6">IBT 35673</strain>
    </source>
</reference>
<dbReference type="SUPFAM" id="SSF52540">
    <property type="entry name" value="P-loop containing nucleoside triphosphate hydrolases"/>
    <property type="match status" value="1"/>
</dbReference>
<feature type="compositionally biased region" description="Basic and acidic residues" evidence="4">
    <location>
        <begin position="20"/>
        <end position="32"/>
    </location>
</feature>
<feature type="compositionally biased region" description="Polar residues" evidence="4">
    <location>
        <begin position="46"/>
        <end position="82"/>
    </location>
</feature>
<dbReference type="InterPro" id="IPR036770">
    <property type="entry name" value="Ankyrin_rpt-contain_sf"/>
</dbReference>
<dbReference type="Gene3D" id="3.40.50.300">
    <property type="entry name" value="P-loop containing nucleotide triphosphate hydrolases"/>
    <property type="match status" value="1"/>
</dbReference>
<dbReference type="InterPro" id="IPR027417">
    <property type="entry name" value="P-loop_NTPase"/>
</dbReference>
<keyword evidence="1" id="KW-0677">Repeat</keyword>
<dbReference type="PRINTS" id="PR01415">
    <property type="entry name" value="ANKYRIN"/>
</dbReference>
<dbReference type="SUPFAM" id="SSF48403">
    <property type="entry name" value="Ankyrin repeat"/>
    <property type="match status" value="2"/>
</dbReference>
<reference evidence="6" key="1">
    <citation type="submission" date="2022-12" db="EMBL/GenBank/DDBJ databases">
        <authorList>
            <person name="Petersen C."/>
        </authorList>
    </citation>
    <scope>NUCLEOTIDE SEQUENCE</scope>
    <source>
        <strain evidence="6">IBT 35673</strain>
    </source>
</reference>
<feature type="repeat" description="ANK" evidence="3">
    <location>
        <begin position="917"/>
        <end position="945"/>
    </location>
</feature>
<dbReference type="InterPro" id="IPR002110">
    <property type="entry name" value="Ankyrin_rpt"/>
</dbReference>
<feature type="region of interest" description="Disordered" evidence="4">
    <location>
        <begin position="1"/>
        <end position="82"/>
    </location>
</feature>
<dbReference type="Proteomes" id="UP001147695">
    <property type="component" value="Unassembled WGS sequence"/>
</dbReference>
<feature type="repeat" description="ANK" evidence="3">
    <location>
        <begin position="1144"/>
        <end position="1172"/>
    </location>
</feature>
<keyword evidence="2 3" id="KW-0040">ANK repeat</keyword>
<evidence type="ECO:0000259" key="5">
    <source>
        <dbReference type="Pfam" id="PF24883"/>
    </source>
</evidence>
<feature type="repeat" description="ANK" evidence="3">
    <location>
        <begin position="1179"/>
        <end position="1207"/>
    </location>
</feature>
<dbReference type="Gene3D" id="1.25.40.20">
    <property type="entry name" value="Ankyrin repeat-containing domain"/>
    <property type="match status" value="4"/>
</dbReference>
<feature type="domain" description="Nephrocystin 3-like N-terminal" evidence="5">
    <location>
        <begin position="358"/>
        <end position="528"/>
    </location>
</feature>
<dbReference type="PANTHER" id="PTHR24123:SF138">
    <property type="entry name" value="NACHT DOMAIN-CONTAINING PROTEIN"/>
    <property type="match status" value="1"/>
</dbReference>
<feature type="repeat" description="ANK" evidence="3">
    <location>
        <begin position="1259"/>
        <end position="1287"/>
    </location>
</feature>
<evidence type="ECO:0000256" key="1">
    <source>
        <dbReference type="ARBA" id="ARBA00022737"/>
    </source>
</evidence>
<dbReference type="Pfam" id="PF12796">
    <property type="entry name" value="Ank_2"/>
    <property type="match status" value="3"/>
</dbReference>
<dbReference type="PROSITE" id="PS50088">
    <property type="entry name" value="ANK_REPEAT"/>
    <property type="match status" value="6"/>
</dbReference>
<dbReference type="PANTHER" id="PTHR24123">
    <property type="entry name" value="ANKYRIN REPEAT-CONTAINING"/>
    <property type="match status" value="1"/>
</dbReference>
<comment type="caution">
    <text evidence="6">The sequence shown here is derived from an EMBL/GenBank/DDBJ whole genome shotgun (WGS) entry which is preliminary data.</text>
</comment>
<evidence type="ECO:0000313" key="6">
    <source>
        <dbReference type="EMBL" id="KAJ5338607.1"/>
    </source>
</evidence>
<dbReference type="EMBL" id="JAPZBQ010000003">
    <property type="protein sequence ID" value="KAJ5338607.1"/>
    <property type="molecule type" value="Genomic_DNA"/>
</dbReference>
<evidence type="ECO:0000256" key="4">
    <source>
        <dbReference type="SAM" id="MobiDB-lite"/>
    </source>
</evidence>
<proteinExistence type="predicted"/>
<evidence type="ECO:0000313" key="7">
    <source>
        <dbReference type="Proteomes" id="UP001147695"/>
    </source>
</evidence>
<dbReference type="Pfam" id="PF00023">
    <property type="entry name" value="Ank"/>
    <property type="match status" value="2"/>
</dbReference>
<evidence type="ECO:0000256" key="3">
    <source>
        <dbReference type="PROSITE-ProRule" id="PRU00023"/>
    </source>
</evidence>
<accession>A0A9W9QIK3</accession>
<dbReference type="InterPro" id="IPR056884">
    <property type="entry name" value="NPHP3-like_N"/>
</dbReference>
<organism evidence="6 7">
    <name type="scientific">Penicillium brevicompactum</name>
    <dbReference type="NCBI Taxonomy" id="5074"/>
    <lineage>
        <taxon>Eukaryota</taxon>
        <taxon>Fungi</taxon>
        <taxon>Dikarya</taxon>
        <taxon>Ascomycota</taxon>
        <taxon>Pezizomycotina</taxon>
        <taxon>Eurotiomycetes</taxon>
        <taxon>Eurotiomycetidae</taxon>
        <taxon>Eurotiales</taxon>
        <taxon>Aspergillaceae</taxon>
        <taxon>Penicillium</taxon>
    </lineage>
</organism>
<dbReference type="InterPro" id="IPR051165">
    <property type="entry name" value="Multifunctional_ANK_Repeat"/>
</dbReference>
<feature type="compositionally biased region" description="Polar residues" evidence="4">
    <location>
        <begin position="1"/>
        <end position="10"/>
    </location>
</feature>
<name>A0A9W9QIK3_PENBR</name>
<protein>
    <recommendedName>
        <fullName evidence="5">Nephrocystin 3-like N-terminal domain-containing protein</fullName>
    </recommendedName>
</protein>
<evidence type="ECO:0000256" key="2">
    <source>
        <dbReference type="ARBA" id="ARBA00023043"/>
    </source>
</evidence>
<dbReference type="PROSITE" id="PS50297">
    <property type="entry name" value="ANK_REP_REGION"/>
    <property type="match status" value="4"/>
</dbReference>
<gene>
    <name evidence="6" type="ORF">N7452_005335</name>
</gene>
<feature type="repeat" description="ANK" evidence="3">
    <location>
        <begin position="959"/>
        <end position="991"/>
    </location>
</feature>